<dbReference type="FunFam" id="3.40.50.1820:FF:000057">
    <property type="entry name" value="Lipase"/>
    <property type="match status" value="1"/>
</dbReference>
<dbReference type="Pfam" id="PF04083">
    <property type="entry name" value="Abhydro_lipase"/>
    <property type="match status" value="1"/>
</dbReference>
<keyword evidence="5" id="KW-0443">Lipid metabolism</keyword>
<keyword evidence="2 9" id="KW-0732">Signal</keyword>
<dbReference type="OrthoDB" id="9974421at2759"/>
<evidence type="ECO:0000256" key="4">
    <source>
        <dbReference type="ARBA" id="ARBA00022963"/>
    </source>
</evidence>
<feature type="active site" description="Charge relay system" evidence="8">
    <location>
        <position position="359"/>
    </location>
</feature>
<keyword evidence="6" id="KW-0325">Glycoprotein</keyword>
<evidence type="ECO:0000256" key="6">
    <source>
        <dbReference type="ARBA" id="ARBA00023180"/>
    </source>
</evidence>
<dbReference type="KEGG" id="bman:114241296"/>
<feature type="active site" description="Nucleophile" evidence="8">
    <location>
        <position position="187"/>
    </location>
</feature>
<dbReference type="AlphaFoldDB" id="A0A6J2JFQ0"/>
<evidence type="ECO:0000256" key="9">
    <source>
        <dbReference type="SAM" id="SignalP"/>
    </source>
</evidence>
<feature type="signal peptide" evidence="9">
    <location>
        <begin position="1"/>
        <end position="15"/>
    </location>
</feature>
<organism evidence="11 12">
    <name type="scientific">Bombyx mandarina</name>
    <name type="common">Wild silk moth</name>
    <name type="synonym">Wild silkworm</name>
    <dbReference type="NCBI Taxonomy" id="7092"/>
    <lineage>
        <taxon>Eukaryota</taxon>
        <taxon>Metazoa</taxon>
        <taxon>Ecdysozoa</taxon>
        <taxon>Arthropoda</taxon>
        <taxon>Hexapoda</taxon>
        <taxon>Insecta</taxon>
        <taxon>Pterygota</taxon>
        <taxon>Neoptera</taxon>
        <taxon>Endopterygota</taxon>
        <taxon>Lepidoptera</taxon>
        <taxon>Glossata</taxon>
        <taxon>Ditrysia</taxon>
        <taxon>Bombycoidea</taxon>
        <taxon>Bombycidae</taxon>
        <taxon>Bombycinae</taxon>
        <taxon>Bombyx</taxon>
    </lineage>
</organism>
<evidence type="ECO:0000313" key="12">
    <source>
        <dbReference type="RefSeq" id="XP_028027882.1"/>
    </source>
</evidence>
<proteinExistence type="inferred from homology"/>
<dbReference type="Gene3D" id="3.40.50.1820">
    <property type="entry name" value="alpha/beta hydrolase"/>
    <property type="match status" value="1"/>
</dbReference>
<dbReference type="PIRSF" id="PIRSF000862">
    <property type="entry name" value="Steryl_ester_lip"/>
    <property type="match status" value="1"/>
</dbReference>
<protein>
    <recommendedName>
        <fullName evidence="7">Lipase</fullName>
    </recommendedName>
</protein>
<accession>A0A6J2JFQ0</accession>
<evidence type="ECO:0000256" key="8">
    <source>
        <dbReference type="PIRSR" id="PIRSR000862-1"/>
    </source>
</evidence>
<dbReference type="GO" id="GO:0016042">
    <property type="term" value="P:lipid catabolic process"/>
    <property type="evidence" value="ECO:0007669"/>
    <property type="project" value="UniProtKB-KW"/>
</dbReference>
<dbReference type="Proteomes" id="UP000504629">
    <property type="component" value="Unplaced"/>
</dbReference>
<dbReference type="GeneID" id="114241296"/>
<keyword evidence="3 7" id="KW-0378">Hydrolase</keyword>
<dbReference type="GO" id="GO:0016788">
    <property type="term" value="F:hydrolase activity, acting on ester bonds"/>
    <property type="evidence" value="ECO:0007669"/>
    <property type="project" value="InterPro"/>
</dbReference>
<comment type="similarity">
    <text evidence="1 7">Belongs to the AB hydrolase superfamily. Lipase family.</text>
</comment>
<evidence type="ECO:0000256" key="1">
    <source>
        <dbReference type="ARBA" id="ARBA00010701"/>
    </source>
</evidence>
<evidence type="ECO:0000256" key="5">
    <source>
        <dbReference type="ARBA" id="ARBA00023098"/>
    </source>
</evidence>
<evidence type="ECO:0000256" key="7">
    <source>
        <dbReference type="PIRNR" id="PIRNR000862"/>
    </source>
</evidence>
<gene>
    <name evidence="12" type="primary">LOC114241296</name>
</gene>
<reference evidence="12" key="1">
    <citation type="submission" date="2025-08" db="UniProtKB">
        <authorList>
            <consortium name="RefSeq"/>
        </authorList>
    </citation>
    <scope>IDENTIFICATION</scope>
    <source>
        <tissue evidence="12">Silk gland</tissue>
    </source>
</reference>
<feature type="chain" id="PRO_5026936283" description="Lipase" evidence="9">
    <location>
        <begin position="16"/>
        <end position="419"/>
    </location>
</feature>
<dbReference type="SUPFAM" id="SSF53474">
    <property type="entry name" value="alpha/beta-Hydrolases"/>
    <property type="match status" value="1"/>
</dbReference>
<dbReference type="PANTHER" id="PTHR11005">
    <property type="entry name" value="LYSOSOMAL ACID LIPASE-RELATED"/>
    <property type="match status" value="1"/>
</dbReference>
<feature type="active site" description="Charge relay system" evidence="8">
    <location>
        <position position="390"/>
    </location>
</feature>
<evidence type="ECO:0000256" key="2">
    <source>
        <dbReference type="ARBA" id="ARBA00022729"/>
    </source>
</evidence>
<name>A0A6J2JFQ0_BOMMA</name>
<keyword evidence="11" id="KW-1185">Reference proteome</keyword>
<evidence type="ECO:0000313" key="11">
    <source>
        <dbReference type="Proteomes" id="UP000504629"/>
    </source>
</evidence>
<evidence type="ECO:0000256" key="3">
    <source>
        <dbReference type="ARBA" id="ARBA00022801"/>
    </source>
</evidence>
<dbReference type="InterPro" id="IPR006693">
    <property type="entry name" value="AB_hydrolase_lipase"/>
</dbReference>
<keyword evidence="4 7" id="KW-0442">Lipid degradation</keyword>
<dbReference type="InterPro" id="IPR025483">
    <property type="entry name" value="Lipase_euk"/>
</dbReference>
<sequence length="419" mass="47789">MMLLILFLCIGAVAGRRSPHAEYIEELEQSLVGTPSDVLEDAKLDVPGLLIKYGYPSEIHSVETEDGYILEMHRIPHGRNEGSRPKQNRPVVFLMHGLLSSSADFLVLGPSTALGYILSDAGYDVWLGNARGNFYSRNHRRHNPDSLITQRFWKFSWDEIGNYDLPAMIDYVLEVTGQQKVHYVGHSQGGTTFLVLNSLRPEYNEKFISFQGLAPASFFTYNEHSTFNALAPYENVLESAAFAMGVGEIFGNREFMTWFATNHCIEDSILFPLCTNTLPGITSSEYFNSTLLPLILGHTPAGASIRQVAHYGQCIRFDAFRRYDHDPIRNLINYGQLQPPNYDLSKITVPAYLHYGLKDRQVDYRDLYLLARKLPNTIGVYKVARDSFNHFDFLWASDVKEMFYDRLLEYLKLAETQCF</sequence>
<feature type="domain" description="Partial AB-hydrolase lipase" evidence="10">
    <location>
        <begin position="49"/>
        <end position="107"/>
    </location>
</feature>
<evidence type="ECO:0000259" key="10">
    <source>
        <dbReference type="Pfam" id="PF04083"/>
    </source>
</evidence>
<dbReference type="RefSeq" id="XP_028027882.1">
    <property type="nucleotide sequence ID" value="XM_028172081.1"/>
</dbReference>
<dbReference type="InterPro" id="IPR029058">
    <property type="entry name" value="AB_hydrolase_fold"/>
</dbReference>